<protein>
    <submittedName>
        <fullName evidence="1">Uncharacterized protein</fullName>
    </submittedName>
</protein>
<proteinExistence type="predicted"/>
<name>A0A9W5B3E5_9HYPH</name>
<gene>
    <name evidence="1" type="ORF">AGR2A_Lc160039</name>
</gene>
<dbReference type="Proteomes" id="UP000191933">
    <property type="component" value="Unassembled WGS sequence"/>
</dbReference>
<keyword evidence="2" id="KW-1185">Reference proteome</keyword>
<organism evidence="1 2">
    <name type="scientific">Agrobacterium genomosp. 2 str. CFBP 5494</name>
    <dbReference type="NCBI Taxonomy" id="1183436"/>
    <lineage>
        <taxon>Bacteria</taxon>
        <taxon>Pseudomonadati</taxon>
        <taxon>Pseudomonadota</taxon>
        <taxon>Alphaproteobacteria</taxon>
        <taxon>Hyphomicrobiales</taxon>
        <taxon>Rhizobiaceae</taxon>
        <taxon>Rhizobium/Agrobacterium group</taxon>
        <taxon>Agrobacterium</taxon>
        <taxon>Agrobacterium tumefaciens complex</taxon>
    </lineage>
</organism>
<dbReference type="EMBL" id="FBVY01000028">
    <property type="protein sequence ID" value="CUW95817.1"/>
    <property type="molecule type" value="Genomic_DNA"/>
</dbReference>
<evidence type="ECO:0000313" key="1">
    <source>
        <dbReference type="EMBL" id="CUW95817.1"/>
    </source>
</evidence>
<comment type="caution">
    <text evidence="1">The sequence shown here is derived from an EMBL/GenBank/DDBJ whole genome shotgun (WGS) entry which is preliminary data.</text>
</comment>
<accession>A0A9W5B3E5</accession>
<reference evidence="1 2" key="1">
    <citation type="submission" date="2016-01" db="EMBL/GenBank/DDBJ databases">
        <authorList>
            <person name="Regsiter A."/>
            <person name="william w."/>
        </authorList>
    </citation>
    <scope>NUCLEOTIDE SEQUENCE [LARGE SCALE GENOMIC DNA]</scope>
    <source>
        <strain evidence="1 2">CFBP 5494</strain>
    </source>
</reference>
<dbReference type="AlphaFoldDB" id="A0A9W5B3E5"/>
<sequence length="45" mass="4967">MKATIMPAMTVKARIWSVVMLAYAFEGEAAEVAPIDEDIEERKPG</sequence>
<evidence type="ECO:0000313" key="2">
    <source>
        <dbReference type="Proteomes" id="UP000191933"/>
    </source>
</evidence>